<dbReference type="PANTHER" id="PTHR36078:SF2">
    <property type="entry name" value="OS09G0473966 PROTEIN"/>
    <property type="match status" value="1"/>
</dbReference>
<dbReference type="OrthoDB" id="1669448at2759"/>
<dbReference type="AlphaFoldDB" id="C6T4I1"/>
<organism evidence="2">
    <name type="scientific">Glycine max</name>
    <name type="common">Soybean</name>
    <name type="synonym">Glycine hispida</name>
    <dbReference type="NCBI Taxonomy" id="3847"/>
    <lineage>
        <taxon>Eukaryota</taxon>
        <taxon>Viridiplantae</taxon>
        <taxon>Streptophyta</taxon>
        <taxon>Embryophyta</taxon>
        <taxon>Tracheophyta</taxon>
        <taxon>Spermatophyta</taxon>
        <taxon>Magnoliopsida</taxon>
        <taxon>eudicotyledons</taxon>
        <taxon>Gunneridae</taxon>
        <taxon>Pentapetalae</taxon>
        <taxon>rosids</taxon>
        <taxon>fabids</taxon>
        <taxon>Fabales</taxon>
        <taxon>Fabaceae</taxon>
        <taxon>Papilionoideae</taxon>
        <taxon>50 kb inversion clade</taxon>
        <taxon>NPAAA clade</taxon>
        <taxon>indigoferoid/millettioid clade</taxon>
        <taxon>Phaseoleae</taxon>
        <taxon>Glycine</taxon>
        <taxon>Glycine subgen. Soja</taxon>
    </lineage>
</organism>
<feature type="region of interest" description="Disordered" evidence="1">
    <location>
        <begin position="1"/>
        <end position="26"/>
    </location>
</feature>
<dbReference type="ExpressionAtlas" id="C6T4I1">
    <property type="expression patterns" value="baseline and differential"/>
</dbReference>
<reference evidence="2" key="1">
    <citation type="submission" date="2009-08" db="EMBL/GenBank/DDBJ databases">
        <authorList>
            <person name="Cheung F."/>
            <person name="Xiao Y."/>
            <person name="Chan A."/>
            <person name="Moskal W."/>
            <person name="Town C.D."/>
        </authorList>
    </citation>
    <scope>NUCLEOTIDE SEQUENCE</scope>
</reference>
<accession>C6T4I1</accession>
<evidence type="ECO:0000313" key="2">
    <source>
        <dbReference type="EMBL" id="ACU16591.1"/>
    </source>
</evidence>
<dbReference type="GeneID" id="100802968"/>
<feature type="compositionally biased region" description="Pro residues" evidence="1">
    <location>
        <begin position="8"/>
        <end position="17"/>
    </location>
</feature>
<dbReference type="KEGG" id="gmx:100802968"/>
<dbReference type="PANTHER" id="PTHR36078">
    <property type="entry name" value="BNACNNG21220D PROTEIN"/>
    <property type="match status" value="1"/>
</dbReference>
<dbReference type="RefSeq" id="NP_001242492.1">
    <property type="nucleotide sequence ID" value="NM_001255563.2"/>
</dbReference>
<feature type="region of interest" description="Disordered" evidence="1">
    <location>
        <begin position="144"/>
        <end position="172"/>
    </location>
</feature>
<protein>
    <submittedName>
        <fullName evidence="2">Uncharacterized protein</fullName>
    </submittedName>
</protein>
<sequence length="172" mass="19050">MASVPSPSSSPPPPPPRSGNTSPNNQVSQFTLFNFTHAHARLYANYSQFFPPKLEAVTNNGVSHADDKKPNFTDGLDHLDSPQCIERFRKYDHDYAHRLLAKYFSNKNFNGGNIFDLEMTVNDEIIKSSSLTCYRSYADPVVGFEDQSSNGSTPPADSQANIPNGKHAVKKN</sequence>
<dbReference type="EMBL" id="BT092342">
    <property type="protein sequence ID" value="ACU16591.1"/>
    <property type="molecule type" value="mRNA"/>
</dbReference>
<feature type="compositionally biased region" description="Polar residues" evidence="1">
    <location>
        <begin position="146"/>
        <end position="162"/>
    </location>
</feature>
<name>C6T4I1_SOYBN</name>
<proteinExistence type="evidence at transcript level"/>
<evidence type="ECO:0000256" key="1">
    <source>
        <dbReference type="SAM" id="MobiDB-lite"/>
    </source>
</evidence>